<reference evidence="9" key="2">
    <citation type="submission" date="2013-12" db="EMBL/GenBank/DDBJ databases">
        <authorList>
            <person name="Yu Y."/>
            <person name="Lee S."/>
            <person name="de Baynast K."/>
            <person name="Wissotski M."/>
            <person name="Liu L."/>
            <person name="Talag J."/>
            <person name="Goicoechea J."/>
            <person name="Angelova A."/>
            <person name="Jetty R."/>
            <person name="Kudrna D."/>
            <person name="Golser W."/>
            <person name="Rivera L."/>
            <person name="Zhang J."/>
            <person name="Wing R."/>
        </authorList>
    </citation>
    <scope>NUCLEOTIDE SEQUENCE</scope>
</reference>
<evidence type="ECO:0000259" key="7">
    <source>
        <dbReference type="PROSITE" id="PS51519"/>
    </source>
</evidence>
<protein>
    <recommendedName>
        <fullName evidence="7">RWP-RK domain-containing protein</fullName>
    </recommendedName>
</protein>
<keyword evidence="5" id="KW-0804">Transcription</keyword>
<reference evidence="8 9" key="1">
    <citation type="submission" date="2012-08" db="EMBL/GenBank/DDBJ databases">
        <title>Oryza genome evolution.</title>
        <authorList>
            <person name="Wing R.A."/>
        </authorList>
    </citation>
    <scope>NUCLEOTIDE SEQUENCE</scope>
</reference>
<dbReference type="InterPro" id="IPR003035">
    <property type="entry name" value="RWP-RK_dom"/>
</dbReference>
<proteinExistence type="predicted"/>
<dbReference type="AlphaFoldDB" id="A0A0D9VKZ2"/>
<evidence type="ECO:0000256" key="4">
    <source>
        <dbReference type="ARBA" id="ARBA00023125"/>
    </source>
</evidence>
<evidence type="ECO:0000256" key="1">
    <source>
        <dbReference type="ARBA" id="ARBA00004049"/>
    </source>
</evidence>
<dbReference type="Proteomes" id="UP000032180">
    <property type="component" value="Chromosome 2"/>
</dbReference>
<sequence>MQSSFLQNELDALFDGDILSILDGREKQEQKLESQKAMELQCPSGHGSGEKTLTFELVSQYFCMPIKQAAQELTVGLTLLKSRCRALGIPRWPYRKVKSLQALIRNVQELATETGQDEKMTMNTVEMLQQTKKLMEQSPDVELDHWTKSLRQACFKENYKRRRLLADCMKNS</sequence>
<evidence type="ECO:0000313" key="8">
    <source>
        <dbReference type="EnsemblPlants" id="LPERR02G26470.1"/>
    </source>
</evidence>
<accession>A0A0D9VKZ2</accession>
<dbReference type="eggNOG" id="ENOG502RXSQ">
    <property type="taxonomic scope" value="Eukaryota"/>
</dbReference>
<dbReference type="PROSITE" id="PS51519">
    <property type="entry name" value="RWP_RK"/>
    <property type="match status" value="1"/>
</dbReference>
<organism evidence="8 9">
    <name type="scientific">Leersia perrieri</name>
    <dbReference type="NCBI Taxonomy" id="77586"/>
    <lineage>
        <taxon>Eukaryota</taxon>
        <taxon>Viridiplantae</taxon>
        <taxon>Streptophyta</taxon>
        <taxon>Embryophyta</taxon>
        <taxon>Tracheophyta</taxon>
        <taxon>Spermatophyta</taxon>
        <taxon>Magnoliopsida</taxon>
        <taxon>Liliopsida</taxon>
        <taxon>Poales</taxon>
        <taxon>Poaceae</taxon>
        <taxon>BOP clade</taxon>
        <taxon>Oryzoideae</taxon>
        <taxon>Oryzeae</taxon>
        <taxon>Oryzinae</taxon>
        <taxon>Leersia</taxon>
    </lineage>
</organism>
<reference evidence="8" key="3">
    <citation type="submission" date="2015-04" db="UniProtKB">
        <authorList>
            <consortium name="EnsemblPlants"/>
        </authorList>
    </citation>
    <scope>IDENTIFICATION</scope>
</reference>
<evidence type="ECO:0000256" key="5">
    <source>
        <dbReference type="ARBA" id="ARBA00023163"/>
    </source>
</evidence>
<dbReference type="GO" id="GO:0003700">
    <property type="term" value="F:DNA-binding transcription factor activity"/>
    <property type="evidence" value="ECO:0007669"/>
    <property type="project" value="InterPro"/>
</dbReference>
<evidence type="ECO:0000256" key="6">
    <source>
        <dbReference type="ARBA" id="ARBA00023242"/>
    </source>
</evidence>
<dbReference type="HOGENOM" id="CLU_071153_1_0_1"/>
<keyword evidence="6" id="KW-0539">Nucleus</keyword>
<dbReference type="PANTHER" id="PTHR46373">
    <property type="entry name" value="PROTEIN RKD4"/>
    <property type="match status" value="1"/>
</dbReference>
<keyword evidence="3" id="KW-0175">Coiled coil</keyword>
<feature type="domain" description="RWP-RK" evidence="7">
    <location>
        <begin position="32"/>
        <end position="121"/>
    </location>
</feature>
<dbReference type="Gramene" id="LPERR02G26470.1">
    <property type="protein sequence ID" value="LPERR02G26470.1"/>
    <property type="gene ID" value="LPERR02G26470"/>
</dbReference>
<evidence type="ECO:0000313" key="9">
    <source>
        <dbReference type="Proteomes" id="UP000032180"/>
    </source>
</evidence>
<keyword evidence="2" id="KW-0805">Transcription regulation</keyword>
<dbReference type="Pfam" id="PF02042">
    <property type="entry name" value="RWP-RK"/>
    <property type="match status" value="1"/>
</dbReference>
<keyword evidence="9" id="KW-1185">Reference proteome</keyword>
<evidence type="ECO:0000256" key="3">
    <source>
        <dbReference type="ARBA" id="ARBA00023054"/>
    </source>
</evidence>
<dbReference type="STRING" id="77586.A0A0D9VKZ2"/>
<dbReference type="PANTHER" id="PTHR46373:SF26">
    <property type="entry name" value="OS02G0744950 PROTEIN"/>
    <property type="match status" value="1"/>
</dbReference>
<comment type="function">
    <text evidence="1">Putative transcription factor.</text>
</comment>
<keyword evidence="4" id="KW-0238">DNA-binding</keyword>
<dbReference type="GO" id="GO:0003677">
    <property type="term" value="F:DNA binding"/>
    <property type="evidence" value="ECO:0007669"/>
    <property type="project" value="UniProtKB-KW"/>
</dbReference>
<evidence type="ECO:0000256" key="2">
    <source>
        <dbReference type="ARBA" id="ARBA00023015"/>
    </source>
</evidence>
<name>A0A0D9VKZ2_9ORYZ</name>
<dbReference type="EnsemblPlants" id="LPERR02G26470.1">
    <property type="protein sequence ID" value="LPERR02G26470.1"/>
    <property type="gene ID" value="LPERR02G26470"/>
</dbReference>
<dbReference type="InterPro" id="IPR044607">
    <property type="entry name" value="RKD-like"/>
</dbReference>